<name>A0A2A4MP86_9GAMM</name>
<dbReference type="EMBL" id="NVQR01000046">
    <property type="protein sequence ID" value="PCH62059.1"/>
    <property type="molecule type" value="Genomic_DNA"/>
</dbReference>
<organism evidence="2 3">
    <name type="scientific">SAR86 cluster bacterium</name>
    <dbReference type="NCBI Taxonomy" id="2030880"/>
    <lineage>
        <taxon>Bacteria</taxon>
        <taxon>Pseudomonadati</taxon>
        <taxon>Pseudomonadota</taxon>
        <taxon>Gammaproteobacteria</taxon>
        <taxon>SAR86 cluster</taxon>
    </lineage>
</organism>
<evidence type="ECO:0000256" key="1">
    <source>
        <dbReference type="SAM" id="SignalP"/>
    </source>
</evidence>
<accession>A0A2A4MP86</accession>
<dbReference type="Proteomes" id="UP000218172">
    <property type="component" value="Unassembled WGS sequence"/>
</dbReference>
<sequence length="426" mass="48493">MKYIRYALMTAFIFLHSSNIAAQDSEPFLTFTGFVESRLGFRLQDDPHEKDMSIGEIRLQLETEKYFDNFTFNLAFDLVADTVLNRYQVDLSTGEGAVDLRQMNVEFSPLDFMDVKVGRQILTWGTGDLLFINDLFAKDWNSFLIGRDVEYLKAPSDAIKTSMFFDSINIDLVYVPKFSADRYIDGRPISYFDPVSGSLTGSENPLSVDKPQEWFEDDELAIRLYRSFGVFEAAAYYYSGFWKSPAGFDMTSTKALFPELDVIGASLRGPIAGGIANVELGYYDSEAGAATNALINNDEFRLLIGFEREIATELTLSLQYNLERKLDYADYKISLPQASIRDDENRHQVSIRLTKMLMQQNLQLSLFNFYSTNEKDGFLRLNASYKVSDSVKIEAGANILYGKDRQSFYGQLENNSNAFAALRFEF</sequence>
<dbReference type="AlphaFoldDB" id="A0A2A4MP86"/>
<gene>
    <name evidence="2" type="ORF">COC19_03405</name>
</gene>
<evidence type="ECO:0008006" key="4">
    <source>
        <dbReference type="Google" id="ProtNLM"/>
    </source>
</evidence>
<feature type="chain" id="PRO_5012743104" description="Porin" evidence="1">
    <location>
        <begin position="23"/>
        <end position="426"/>
    </location>
</feature>
<proteinExistence type="predicted"/>
<feature type="signal peptide" evidence="1">
    <location>
        <begin position="1"/>
        <end position="22"/>
    </location>
</feature>
<reference evidence="3" key="1">
    <citation type="submission" date="2017-08" db="EMBL/GenBank/DDBJ databases">
        <title>A dynamic microbial community with high functional redundancy inhabits the cold, oxic subseafloor aquifer.</title>
        <authorList>
            <person name="Tully B.J."/>
            <person name="Wheat C.G."/>
            <person name="Glazer B.T."/>
            <person name="Huber J.A."/>
        </authorList>
    </citation>
    <scope>NUCLEOTIDE SEQUENCE [LARGE SCALE GENOMIC DNA]</scope>
</reference>
<protein>
    <recommendedName>
        <fullName evidence="4">Porin</fullName>
    </recommendedName>
</protein>
<evidence type="ECO:0000313" key="2">
    <source>
        <dbReference type="EMBL" id="PCH62059.1"/>
    </source>
</evidence>
<evidence type="ECO:0000313" key="3">
    <source>
        <dbReference type="Proteomes" id="UP000218172"/>
    </source>
</evidence>
<keyword evidence="1" id="KW-0732">Signal</keyword>
<comment type="caution">
    <text evidence="2">The sequence shown here is derived from an EMBL/GenBank/DDBJ whole genome shotgun (WGS) entry which is preliminary data.</text>
</comment>